<feature type="transmembrane region" description="Helical" evidence="1">
    <location>
        <begin position="12"/>
        <end position="29"/>
    </location>
</feature>
<keyword evidence="1" id="KW-0812">Transmembrane</keyword>
<dbReference type="EMBL" id="FUWL01000003">
    <property type="protein sequence ID" value="SJZ31261.1"/>
    <property type="molecule type" value="Genomic_DNA"/>
</dbReference>
<keyword evidence="1" id="KW-0472">Membrane</keyword>
<dbReference type="Proteomes" id="UP000189956">
    <property type="component" value="Unassembled WGS sequence"/>
</dbReference>
<feature type="transmembrane region" description="Helical" evidence="1">
    <location>
        <begin position="116"/>
        <end position="135"/>
    </location>
</feature>
<dbReference type="Gene3D" id="1.20.1530.20">
    <property type="match status" value="1"/>
</dbReference>
<name>A0A1T4JM93_PORCN</name>
<reference evidence="2 3" key="1">
    <citation type="submission" date="2017-02" db="EMBL/GenBank/DDBJ databases">
        <authorList>
            <person name="Peterson S.W."/>
        </authorList>
    </citation>
    <scope>NUCLEOTIDE SEQUENCE [LARGE SCALE GENOMIC DNA]</scope>
    <source>
        <strain evidence="2 3">ATCC 700135</strain>
    </source>
</reference>
<gene>
    <name evidence="2" type="ORF">SAMN02745205_00091</name>
</gene>
<feature type="transmembrane region" description="Helical" evidence="1">
    <location>
        <begin position="191"/>
        <end position="209"/>
    </location>
</feature>
<feature type="transmembrane region" description="Helical" evidence="1">
    <location>
        <begin position="35"/>
        <end position="51"/>
    </location>
</feature>
<accession>A0A1T4JM93</accession>
<feature type="transmembrane region" description="Helical" evidence="1">
    <location>
        <begin position="147"/>
        <end position="170"/>
    </location>
</feature>
<proteinExistence type="predicted"/>
<dbReference type="RefSeq" id="WP_025836594.1">
    <property type="nucleotide sequence ID" value="NZ_CALTZT010000016.1"/>
</dbReference>
<evidence type="ECO:0000256" key="1">
    <source>
        <dbReference type="SAM" id="Phobius"/>
    </source>
</evidence>
<evidence type="ECO:0000313" key="2">
    <source>
        <dbReference type="EMBL" id="SJZ31261.1"/>
    </source>
</evidence>
<evidence type="ECO:0000313" key="3">
    <source>
        <dbReference type="Proteomes" id="UP000189956"/>
    </source>
</evidence>
<feature type="transmembrane region" description="Helical" evidence="1">
    <location>
        <begin position="86"/>
        <end position="109"/>
    </location>
</feature>
<protein>
    <submittedName>
        <fullName evidence="2">Bile acid:Na+ symporter, BASS family</fullName>
    </submittedName>
</protein>
<dbReference type="OrthoDB" id="9809647at2"/>
<dbReference type="AlphaFoldDB" id="A0A1T4JM93"/>
<dbReference type="InterPro" id="IPR038770">
    <property type="entry name" value="Na+/solute_symporter_sf"/>
</dbReference>
<sequence>MSSMQIYRIFKDYALLWSMVVGVFLSPWAYKLAFLLPYIMFVMLSLSYTRIAPSDVKMSKVHIALFVTQWVLGVGIYFALRSWDEILAQGLALIILTPTAVSASVITAMMGGNMGFIIASLIIGNVAMSLLAPPMLSSLYPDTGLSYLATVLQILSKVSLLLIMPIVLIWGLRFGLPKVHDRLAKYAGWTFYFWCFSLVIITSNTIRFFKEHGELTLQYGVVIALSVFVVCLLTFVIGRSIGRRMGTLPVNSGQALGQKNTVLAIWMGLTFMNPVVSVIPSFYVIWQNVVNAFQLAQYRRSVADQTNNPPKL</sequence>
<feature type="transmembrane region" description="Helical" evidence="1">
    <location>
        <begin position="263"/>
        <end position="286"/>
    </location>
</feature>
<feature type="transmembrane region" description="Helical" evidence="1">
    <location>
        <begin position="63"/>
        <end position="80"/>
    </location>
</feature>
<organism evidence="2 3">
    <name type="scientific">Porphyromonas cangingivalis</name>
    <dbReference type="NCBI Taxonomy" id="36874"/>
    <lineage>
        <taxon>Bacteria</taxon>
        <taxon>Pseudomonadati</taxon>
        <taxon>Bacteroidota</taxon>
        <taxon>Bacteroidia</taxon>
        <taxon>Bacteroidales</taxon>
        <taxon>Porphyromonadaceae</taxon>
        <taxon>Porphyromonas</taxon>
    </lineage>
</organism>
<keyword evidence="1" id="KW-1133">Transmembrane helix</keyword>
<feature type="transmembrane region" description="Helical" evidence="1">
    <location>
        <begin position="221"/>
        <end position="242"/>
    </location>
</feature>